<keyword evidence="2" id="KW-0732">Signal</keyword>
<organism evidence="3 4">
    <name type="scientific">Brachionus calyciflorus</name>
    <dbReference type="NCBI Taxonomy" id="104777"/>
    <lineage>
        <taxon>Eukaryota</taxon>
        <taxon>Metazoa</taxon>
        <taxon>Spiralia</taxon>
        <taxon>Gnathifera</taxon>
        <taxon>Rotifera</taxon>
        <taxon>Eurotatoria</taxon>
        <taxon>Monogononta</taxon>
        <taxon>Pseudotrocha</taxon>
        <taxon>Ploima</taxon>
        <taxon>Brachionidae</taxon>
        <taxon>Brachionus</taxon>
    </lineage>
</organism>
<sequence length="128" mass="14687">MKISFEFLMVIFMANCYLLVKSSDEVESNEIESSDEVTKDNELIDVEERSKRQTDLFQWGASGMPKLFKLKKSPKAKKPKRVKVTKAPKVRKTLKQAKSKRTRKLMKTTTTTTAARVTVTDNSEKIKI</sequence>
<feature type="compositionally biased region" description="Basic residues" evidence="1">
    <location>
        <begin position="78"/>
        <end position="106"/>
    </location>
</feature>
<proteinExistence type="predicted"/>
<evidence type="ECO:0000313" key="4">
    <source>
        <dbReference type="Proteomes" id="UP000663879"/>
    </source>
</evidence>
<feature type="region of interest" description="Disordered" evidence="1">
    <location>
        <begin position="78"/>
        <end position="110"/>
    </location>
</feature>
<dbReference type="EMBL" id="CAJNOC010002957">
    <property type="protein sequence ID" value="CAF0959891.1"/>
    <property type="molecule type" value="Genomic_DNA"/>
</dbReference>
<evidence type="ECO:0000313" key="3">
    <source>
        <dbReference type="EMBL" id="CAF0959891.1"/>
    </source>
</evidence>
<dbReference type="AlphaFoldDB" id="A0A814DSZ3"/>
<feature type="chain" id="PRO_5032607591" evidence="2">
    <location>
        <begin position="23"/>
        <end position="128"/>
    </location>
</feature>
<evidence type="ECO:0000256" key="1">
    <source>
        <dbReference type="SAM" id="MobiDB-lite"/>
    </source>
</evidence>
<keyword evidence="4" id="KW-1185">Reference proteome</keyword>
<evidence type="ECO:0000256" key="2">
    <source>
        <dbReference type="SAM" id="SignalP"/>
    </source>
</evidence>
<gene>
    <name evidence="3" type="ORF">OXX778_LOCUS14390</name>
</gene>
<feature type="signal peptide" evidence="2">
    <location>
        <begin position="1"/>
        <end position="22"/>
    </location>
</feature>
<comment type="caution">
    <text evidence="3">The sequence shown here is derived from an EMBL/GenBank/DDBJ whole genome shotgun (WGS) entry which is preliminary data.</text>
</comment>
<accession>A0A814DSZ3</accession>
<name>A0A814DSZ3_9BILA</name>
<dbReference type="Proteomes" id="UP000663879">
    <property type="component" value="Unassembled WGS sequence"/>
</dbReference>
<reference evidence="3" key="1">
    <citation type="submission" date="2021-02" db="EMBL/GenBank/DDBJ databases">
        <authorList>
            <person name="Nowell W R."/>
        </authorList>
    </citation>
    <scope>NUCLEOTIDE SEQUENCE</scope>
    <source>
        <strain evidence="3">Ploen Becks lab</strain>
    </source>
</reference>
<protein>
    <submittedName>
        <fullName evidence="3">Uncharacterized protein</fullName>
    </submittedName>
</protein>